<reference evidence="2 3" key="1">
    <citation type="submission" date="2020-08" db="EMBL/GenBank/DDBJ databases">
        <title>Sequencing the genomes of 1000 actinobacteria strains.</title>
        <authorList>
            <person name="Klenk H.-P."/>
        </authorList>
    </citation>
    <scope>NUCLEOTIDE SEQUENCE [LARGE SCALE GENOMIC DNA]</scope>
    <source>
        <strain evidence="2 3">DSM 45913</strain>
    </source>
</reference>
<dbReference type="Proteomes" id="UP000583800">
    <property type="component" value="Unassembled WGS sequence"/>
</dbReference>
<comment type="caution">
    <text evidence="2">The sequence shown here is derived from an EMBL/GenBank/DDBJ whole genome shotgun (WGS) entry which is preliminary data.</text>
</comment>
<organism evidence="2 3">
    <name type="scientific">Nonomuraea muscovyensis</name>
    <dbReference type="NCBI Taxonomy" id="1124761"/>
    <lineage>
        <taxon>Bacteria</taxon>
        <taxon>Bacillati</taxon>
        <taxon>Actinomycetota</taxon>
        <taxon>Actinomycetes</taxon>
        <taxon>Streptosporangiales</taxon>
        <taxon>Streptosporangiaceae</taxon>
        <taxon>Nonomuraea</taxon>
    </lineage>
</organism>
<keyword evidence="3" id="KW-1185">Reference proteome</keyword>
<keyword evidence="1" id="KW-0472">Membrane</keyword>
<feature type="transmembrane region" description="Helical" evidence="1">
    <location>
        <begin position="34"/>
        <end position="55"/>
    </location>
</feature>
<keyword evidence="1" id="KW-1133">Transmembrane helix</keyword>
<accession>A0A7X0C9Z2</accession>
<feature type="transmembrane region" description="Helical" evidence="1">
    <location>
        <begin position="94"/>
        <end position="114"/>
    </location>
</feature>
<sequence length="138" mass="14614">MMFSRVSLLLLATSGWLAVLVTEAAPGSALRVVTTIVFLLVCPGAAVIGLVRPLLGRRDHTGDAMESGALALAISIGLGMIVSEIYFLTATFTMSRTLITLAALTSAAALGALVTSRRAHRAPAPRRSVSRRREPQDW</sequence>
<feature type="transmembrane region" description="Helical" evidence="1">
    <location>
        <begin position="67"/>
        <end position="88"/>
    </location>
</feature>
<evidence type="ECO:0000313" key="2">
    <source>
        <dbReference type="EMBL" id="MBB6351280.1"/>
    </source>
</evidence>
<evidence type="ECO:0000256" key="1">
    <source>
        <dbReference type="SAM" id="Phobius"/>
    </source>
</evidence>
<dbReference type="EMBL" id="JACHJB010000004">
    <property type="protein sequence ID" value="MBB6351280.1"/>
    <property type="molecule type" value="Genomic_DNA"/>
</dbReference>
<gene>
    <name evidence="2" type="ORF">FHU36_007863</name>
</gene>
<evidence type="ECO:0000313" key="3">
    <source>
        <dbReference type="Proteomes" id="UP000583800"/>
    </source>
</evidence>
<proteinExistence type="predicted"/>
<keyword evidence="1" id="KW-0812">Transmembrane</keyword>
<protein>
    <submittedName>
        <fullName evidence="2">Putative membrane protein</fullName>
    </submittedName>
</protein>
<dbReference type="AlphaFoldDB" id="A0A7X0C9Z2"/>
<name>A0A7X0C9Z2_9ACTN</name>